<evidence type="ECO:0000313" key="2">
    <source>
        <dbReference type="Proteomes" id="UP001054945"/>
    </source>
</evidence>
<evidence type="ECO:0000313" key="1">
    <source>
        <dbReference type="EMBL" id="GIY75555.1"/>
    </source>
</evidence>
<reference evidence="1 2" key="1">
    <citation type="submission" date="2021-06" db="EMBL/GenBank/DDBJ databases">
        <title>Caerostris extrusa draft genome.</title>
        <authorList>
            <person name="Kono N."/>
            <person name="Arakawa K."/>
        </authorList>
    </citation>
    <scope>NUCLEOTIDE SEQUENCE [LARGE SCALE GENOMIC DNA]</scope>
</reference>
<proteinExistence type="predicted"/>
<organism evidence="1 2">
    <name type="scientific">Caerostris extrusa</name>
    <name type="common">Bark spider</name>
    <name type="synonym">Caerostris bankana</name>
    <dbReference type="NCBI Taxonomy" id="172846"/>
    <lineage>
        <taxon>Eukaryota</taxon>
        <taxon>Metazoa</taxon>
        <taxon>Ecdysozoa</taxon>
        <taxon>Arthropoda</taxon>
        <taxon>Chelicerata</taxon>
        <taxon>Arachnida</taxon>
        <taxon>Araneae</taxon>
        <taxon>Araneomorphae</taxon>
        <taxon>Entelegynae</taxon>
        <taxon>Araneoidea</taxon>
        <taxon>Araneidae</taxon>
        <taxon>Caerostris</taxon>
    </lineage>
</organism>
<dbReference type="AlphaFoldDB" id="A0AAV4W267"/>
<gene>
    <name evidence="1" type="ORF">CEXT_793681</name>
</gene>
<dbReference type="EMBL" id="BPLR01015359">
    <property type="protein sequence ID" value="GIY75555.1"/>
    <property type="molecule type" value="Genomic_DNA"/>
</dbReference>
<keyword evidence="2" id="KW-1185">Reference proteome</keyword>
<protein>
    <submittedName>
        <fullName evidence="1">Uncharacterized protein</fullName>
    </submittedName>
</protein>
<feature type="non-terminal residue" evidence="1">
    <location>
        <position position="76"/>
    </location>
</feature>
<sequence length="76" mass="9135">MLFIFSNEKKFFQWKRRPGKSVFDYTFRTSNTRQDTSERIGGACRYREHLVQKPVFESFPKFSENFCFVNVYDTGS</sequence>
<name>A0AAV4W267_CAEEX</name>
<accession>A0AAV4W267</accession>
<comment type="caution">
    <text evidence="1">The sequence shown here is derived from an EMBL/GenBank/DDBJ whole genome shotgun (WGS) entry which is preliminary data.</text>
</comment>
<dbReference type="Proteomes" id="UP001054945">
    <property type="component" value="Unassembled WGS sequence"/>
</dbReference>